<evidence type="ECO:0000313" key="2">
    <source>
        <dbReference type="Proteomes" id="UP000077266"/>
    </source>
</evidence>
<sequence>MPLVAQPAFAITHVPYQAGPQVVVVPSPPAVPVPRPGHQAYYHQYQYRPHPAPTPYAVANPAAVSLGTQICPACAAHVPTLDLTSHLRMHGWRV</sequence>
<dbReference type="InParanoid" id="A0A166NFD3"/>
<protein>
    <submittedName>
        <fullName evidence="1">Uncharacterized protein</fullName>
    </submittedName>
</protein>
<keyword evidence="2" id="KW-1185">Reference proteome</keyword>
<accession>A0A166NFD3</accession>
<reference evidence="1 2" key="1">
    <citation type="journal article" date="2016" name="Mol. Biol. Evol.">
        <title>Comparative Genomics of Early-Diverging Mushroom-Forming Fungi Provides Insights into the Origins of Lignocellulose Decay Capabilities.</title>
        <authorList>
            <person name="Nagy L.G."/>
            <person name="Riley R."/>
            <person name="Tritt A."/>
            <person name="Adam C."/>
            <person name="Daum C."/>
            <person name="Floudas D."/>
            <person name="Sun H."/>
            <person name="Yadav J.S."/>
            <person name="Pangilinan J."/>
            <person name="Larsson K.H."/>
            <person name="Matsuura K."/>
            <person name="Barry K."/>
            <person name="Labutti K."/>
            <person name="Kuo R."/>
            <person name="Ohm R.A."/>
            <person name="Bhattacharya S.S."/>
            <person name="Shirouzu T."/>
            <person name="Yoshinaga Y."/>
            <person name="Martin F.M."/>
            <person name="Grigoriev I.V."/>
            <person name="Hibbett D.S."/>
        </authorList>
    </citation>
    <scope>NUCLEOTIDE SEQUENCE [LARGE SCALE GENOMIC DNA]</scope>
    <source>
        <strain evidence="1 2">HHB12029</strain>
    </source>
</reference>
<organism evidence="1 2">
    <name type="scientific">Exidia glandulosa HHB12029</name>
    <dbReference type="NCBI Taxonomy" id="1314781"/>
    <lineage>
        <taxon>Eukaryota</taxon>
        <taxon>Fungi</taxon>
        <taxon>Dikarya</taxon>
        <taxon>Basidiomycota</taxon>
        <taxon>Agaricomycotina</taxon>
        <taxon>Agaricomycetes</taxon>
        <taxon>Auriculariales</taxon>
        <taxon>Exidiaceae</taxon>
        <taxon>Exidia</taxon>
    </lineage>
</organism>
<name>A0A166NFD3_EXIGL</name>
<proteinExistence type="predicted"/>
<dbReference type="AlphaFoldDB" id="A0A166NFD3"/>
<dbReference type="Proteomes" id="UP000077266">
    <property type="component" value="Unassembled WGS sequence"/>
</dbReference>
<gene>
    <name evidence="1" type="ORF">EXIGLDRAFT_735832</name>
</gene>
<dbReference type="EMBL" id="KV426682">
    <property type="protein sequence ID" value="KZV79098.1"/>
    <property type="molecule type" value="Genomic_DNA"/>
</dbReference>
<evidence type="ECO:0000313" key="1">
    <source>
        <dbReference type="EMBL" id="KZV79098.1"/>
    </source>
</evidence>